<reference evidence="2 3" key="1">
    <citation type="submission" date="2020-09" db="EMBL/GenBank/DDBJ databases">
        <authorList>
            <person name="Kim M.K."/>
        </authorList>
    </citation>
    <scope>NUCLEOTIDE SEQUENCE [LARGE SCALE GENOMIC DNA]</scope>
    <source>
        <strain evidence="2 3">BT189</strain>
    </source>
</reference>
<dbReference type="EMBL" id="JACXAC010000004">
    <property type="protein sequence ID" value="MBD2723278.1"/>
    <property type="molecule type" value="Genomic_DNA"/>
</dbReference>
<name>A0ABR8JTU2_9BACT</name>
<proteinExistence type="predicted"/>
<feature type="chain" id="PRO_5045361670" description="DUF3887 domain-containing protein" evidence="1">
    <location>
        <begin position="24"/>
        <end position="162"/>
    </location>
</feature>
<comment type="caution">
    <text evidence="2">The sequence shown here is derived from an EMBL/GenBank/DDBJ whole genome shotgun (WGS) entry which is preliminary data.</text>
</comment>
<evidence type="ECO:0008006" key="4">
    <source>
        <dbReference type="Google" id="ProtNLM"/>
    </source>
</evidence>
<sequence length="162" mass="17613">MQAHKKALLMAGLLAAACGWAGAHETPKPAAAPHQSQAQAAHQFLRAVLRADYSAAYRRLAPEVQHTISLARFEASARPLWRSGHKHRQAIELYKLGVRLGDGGASRLFYAFSFAADSAIKPPPVLLEVTFRDTASRAVLGFGLRPSIPSKPAKPLMTPRKR</sequence>
<evidence type="ECO:0000256" key="1">
    <source>
        <dbReference type="SAM" id="SignalP"/>
    </source>
</evidence>
<organism evidence="2 3">
    <name type="scientific">Hymenobacter armeniacus</name>
    <dbReference type="NCBI Taxonomy" id="2771358"/>
    <lineage>
        <taxon>Bacteria</taxon>
        <taxon>Pseudomonadati</taxon>
        <taxon>Bacteroidota</taxon>
        <taxon>Cytophagia</taxon>
        <taxon>Cytophagales</taxon>
        <taxon>Hymenobacteraceae</taxon>
        <taxon>Hymenobacter</taxon>
    </lineage>
</organism>
<keyword evidence="1" id="KW-0732">Signal</keyword>
<evidence type="ECO:0000313" key="3">
    <source>
        <dbReference type="Proteomes" id="UP000606003"/>
    </source>
</evidence>
<protein>
    <recommendedName>
        <fullName evidence="4">DUF3887 domain-containing protein</fullName>
    </recommendedName>
</protein>
<dbReference type="Proteomes" id="UP000606003">
    <property type="component" value="Unassembled WGS sequence"/>
</dbReference>
<dbReference type="PROSITE" id="PS51257">
    <property type="entry name" value="PROKAR_LIPOPROTEIN"/>
    <property type="match status" value="1"/>
</dbReference>
<accession>A0ABR8JTU2</accession>
<keyword evidence="3" id="KW-1185">Reference proteome</keyword>
<feature type="signal peptide" evidence="1">
    <location>
        <begin position="1"/>
        <end position="23"/>
    </location>
</feature>
<evidence type="ECO:0000313" key="2">
    <source>
        <dbReference type="EMBL" id="MBD2723278.1"/>
    </source>
</evidence>
<dbReference type="RefSeq" id="WP_190925749.1">
    <property type="nucleotide sequence ID" value="NZ_JACXAC010000004.1"/>
</dbReference>
<gene>
    <name evidence="2" type="ORF">IC234_14200</name>
</gene>